<dbReference type="Gene3D" id="1.10.150.690">
    <property type="entry name" value="DUF2063"/>
    <property type="match status" value="1"/>
</dbReference>
<dbReference type="EMBL" id="NXGX01000017">
    <property type="protein sequence ID" value="PKR56279.1"/>
    <property type="molecule type" value="Genomic_DNA"/>
</dbReference>
<dbReference type="InterPro" id="IPR018640">
    <property type="entry name" value="DUF2063"/>
</dbReference>
<dbReference type="AlphaFoldDB" id="A0A2N3L0D5"/>
<name>A0A2N3L0D5_9PROT</name>
<accession>A0A2N3L0D5</accession>
<sequence length="287" mass="30863">MAGFAARSRPGRHAIERGAITRARDGVMSNLKPFYDGFSNALFRPQPGGVPDGFPAKAAHRFAIYRNNVHRGLGDALAAAYPTVKKLVGADFFATLARDFIASEHKRPGSLALYGDGFADFIANYDAARGIAYLADIARLERARLEALHACDTPPLAAADLAGCEADIGQMTFAAHPACRLVISDHPVMSIWQMQNPQDGQVPAKSILNQPEAILVTRPAMSLQMQVLSPDAAAFCRAVLWDCATVEDAVDRASEVNHTFDITQCFADLLLSGALRAISCTGEQHGR</sequence>
<proteinExistence type="predicted"/>
<protein>
    <submittedName>
        <fullName evidence="2">DUF2063 domain-containing protein</fullName>
    </submittedName>
</protein>
<dbReference type="InterPro" id="IPR044922">
    <property type="entry name" value="DUF2063_N_sf"/>
</dbReference>
<dbReference type="Proteomes" id="UP000233332">
    <property type="component" value="Unassembled WGS sequence"/>
</dbReference>
<comment type="caution">
    <text evidence="2">The sequence shown here is derived from an EMBL/GenBank/DDBJ whole genome shotgun (WGS) entry which is preliminary data.</text>
</comment>
<gene>
    <name evidence="2" type="ORF">COO92_21715</name>
</gene>
<evidence type="ECO:0000259" key="1">
    <source>
        <dbReference type="Pfam" id="PF09836"/>
    </source>
</evidence>
<evidence type="ECO:0000313" key="3">
    <source>
        <dbReference type="Proteomes" id="UP000233332"/>
    </source>
</evidence>
<dbReference type="Pfam" id="PF09836">
    <property type="entry name" value="DUF2063"/>
    <property type="match status" value="1"/>
</dbReference>
<reference evidence="2 3" key="1">
    <citation type="submission" date="2017-09" db="EMBL/GenBank/DDBJ databases">
        <title>Biodiversity and function of Thalassospira species in the particle-attached aromatic-hydrocarbon-degrading consortia from the surface seawater of the China South Sea.</title>
        <authorList>
            <person name="Dong C."/>
            <person name="Lai Q."/>
            <person name="Shao Z."/>
        </authorList>
    </citation>
    <scope>NUCLEOTIDE SEQUENCE [LARGE SCALE GENOMIC DNA]</scope>
    <source>
        <strain evidence="2 3">139Z-12</strain>
    </source>
</reference>
<organism evidence="2 3">
    <name type="scientific">Thalassospira lohafexi</name>
    <dbReference type="NCBI Taxonomy" id="744227"/>
    <lineage>
        <taxon>Bacteria</taxon>
        <taxon>Pseudomonadati</taxon>
        <taxon>Pseudomonadota</taxon>
        <taxon>Alphaproteobacteria</taxon>
        <taxon>Rhodospirillales</taxon>
        <taxon>Thalassospiraceae</taxon>
        <taxon>Thalassospira</taxon>
    </lineage>
</organism>
<keyword evidence="3" id="KW-1185">Reference proteome</keyword>
<feature type="domain" description="Putative DNA-binding" evidence="1">
    <location>
        <begin position="37"/>
        <end position="122"/>
    </location>
</feature>
<evidence type="ECO:0000313" key="2">
    <source>
        <dbReference type="EMBL" id="PKR56279.1"/>
    </source>
</evidence>